<dbReference type="AlphaFoldDB" id="A0A8K0WLX1"/>
<dbReference type="Proteomes" id="UP000813444">
    <property type="component" value="Unassembled WGS sequence"/>
</dbReference>
<keyword evidence="1" id="KW-1133">Transmembrane helix</keyword>
<organism evidence="2 3">
    <name type="scientific">Stachybotrys elegans</name>
    <dbReference type="NCBI Taxonomy" id="80388"/>
    <lineage>
        <taxon>Eukaryota</taxon>
        <taxon>Fungi</taxon>
        <taxon>Dikarya</taxon>
        <taxon>Ascomycota</taxon>
        <taxon>Pezizomycotina</taxon>
        <taxon>Sordariomycetes</taxon>
        <taxon>Hypocreomycetidae</taxon>
        <taxon>Hypocreales</taxon>
        <taxon>Stachybotryaceae</taxon>
        <taxon>Stachybotrys</taxon>
    </lineage>
</organism>
<evidence type="ECO:0000256" key="1">
    <source>
        <dbReference type="SAM" id="Phobius"/>
    </source>
</evidence>
<keyword evidence="1" id="KW-0472">Membrane</keyword>
<feature type="transmembrane region" description="Helical" evidence="1">
    <location>
        <begin position="21"/>
        <end position="45"/>
    </location>
</feature>
<gene>
    <name evidence="2" type="ORF">B0I35DRAFT_114324</name>
</gene>
<sequence>MVLEDTQKKLTEAWLENMDRQLNTISVTSALISSLVVSALAWPSVASPGGEDGPSSRYDSGPVRCLWYISLLFSLTSIATATNQNVVIHRLSCFSDSLERTRRMLGESGSAPVVPDMLQLWIWQIPIAFLNGSVYTFVAGLAVIVWGVAKDSHLDFQFVDTKVLIVFMVGLSVCVPNYLLGTYGLYGKIGLASS</sequence>
<feature type="transmembrane region" description="Helical" evidence="1">
    <location>
        <begin position="164"/>
        <end position="186"/>
    </location>
</feature>
<evidence type="ECO:0000313" key="2">
    <source>
        <dbReference type="EMBL" id="KAH7305254.1"/>
    </source>
</evidence>
<feature type="transmembrane region" description="Helical" evidence="1">
    <location>
        <begin position="65"/>
        <end position="82"/>
    </location>
</feature>
<evidence type="ECO:0000313" key="3">
    <source>
        <dbReference type="Proteomes" id="UP000813444"/>
    </source>
</evidence>
<feature type="transmembrane region" description="Helical" evidence="1">
    <location>
        <begin position="127"/>
        <end position="149"/>
    </location>
</feature>
<keyword evidence="1" id="KW-0812">Transmembrane</keyword>
<protein>
    <submittedName>
        <fullName evidence="2">Uncharacterized protein</fullName>
    </submittedName>
</protein>
<comment type="caution">
    <text evidence="2">The sequence shown here is derived from an EMBL/GenBank/DDBJ whole genome shotgun (WGS) entry which is preliminary data.</text>
</comment>
<accession>A0A8K0WLX1</accession>
<reference evidence="2" key="1">
    <citation type="journal article" date="2021" name="Nat. Commun.">
        <title>Genetic determinants of endophytism in the Arabidopsis root mycobiome.</title>
        <authorList>
            <person name="Mesny F."/>
            <person name="Miyauchi S."/>
            <person name="Thiergart T."/>
            <person name="Pickel B."/>
            <person name="Atanasova L."/>
            <person name="Karlsson M."/>
            <person name="Huettel B."/>
            <person name="Barry K.W."/>
            <person name="Haridas S."/>
            <person name="Chen C."/>
            <person name="Bauer D."/>
            <person name="Andreopoulos W."/>
            <person name="Pangilinan J."/>
            <person name="LaButti K."/>
            <person name="Riley R."/>
            <person name="Lipzen A."/>
            <person name="Clum A."/>
            <person name="Drula E."/>
            <person name="Henrissat B."/>
            <person name="Kohler A."/>
            <person name="Grigoriev I.V."/>
            <person name="Martin F.M."/>
            <person name="Hacquard S."/>
        </authorList>
    </citation>
    <scope>NUCLEOTIDE SEQUENCE</scope>
    <source>
        <strain evidence="2">MPI-CAGE-CH-0235</strain>
    </source>
</reference>
<name>A0A8K0WLX1_9HYPO</name>
<proteinExistence type="predicted"/>
<keyword evidence="3" id="KW-1185">Reference proteome</keyword>
<dbReference type="EMBL" id="JAGPNK010000019">
    <property type="protein sequence ID" value="KAH7305254.1"/>
    <property type="molecule type" value="Genomic_DNA"/>
</dbReference>
<dbReference type="OrthoDB" id="2150604at2759"/>